<comment type="caution">
    <text evidence="2">The sequence shown here is derived from an EMBL/GenBank/DDBJ whole genome shotgun (WGS) entry which is preliminary data.</text>
</comment>
<keyword evidence="3" id="KW-1185">Reference proteome</keyword>
<sequence length="122" mass="13538">MLQTSTKMTKTNYATPNKGSKVVSSKQLIPPPSSGEDVIERFFNTKAKKFQKLIKKLTSHCEQGFQAAHNPPYDFIDLIVALHGWDKFTTHPVVGKYEFSDKILLQSIGEGPNLGHSEGTSC</sequence>
<organism evidence="2 3">
    <name type="scientific">Hibiscus sabdariffa</name>
    <name type="common">roselle</name>
    <dbReference type="NCBI Taxonomy" id="183260"/>
    <lineage>
        <taxon>Eukaryota</taxon>
        <taxon>Viridiplantae</taxon>
        <taxon>Streptophyta</taxon>
        <taxon>Embryophyta</taxon>
        <taxon>Tracheophyta</taxon>
        <taxon>Spermatophyta</taxon>
        <taxon>Magnoliopsida</taxon>
        <taxon>eudicotyledons</taxon>
        <taxon>Gunneridae</taxon>
        <taxon>Pentapetalae</taxon>
        <taxon>rosids</taxon>
        <taxon>malvids</taxon>
        <taxon>Malvales</taxon>
        <taxon>Malvaceae</taxon>
        <taxon>Malvoideae</taxon>
        <taxon>Hibiscus</taxon>
    </lineage>
</organism>
<feature type="compositionally biased region" description="Polar residues" evidence="1">
    <location>
        <begin position="1"/>
        <end position="27"/>
    </location>
</feature>
<accession>A0ABR2S5A4</accession>
<evidence type="ECO:0000256" key="1">
    <source>
        <dbReference type="SAM" id="MobiDB-lite"/>
    </source>
</evidence>
<name>A0ABR2S5A4_9ROSI</name>
<gene>
    <name evidence="2" type="ORF">V6N11_010425</name>
</gene>
<feature type="region of interest" description="Disordered" evidence="1">
    <location>
        <begin position="1"/>
        <end position="34"/>
    </location>
</feature>
<dbReference type="Proteomes" id="UP001396334">
    <property type="component" value="Unassembled WGS sequence"/>
</dbReference>
<evidence type="ECO:0000313" key="2">
    <source>
        <dbReference type="EMBL" id="KAK9020401.1"/>
    </source>
</evidence>
<protein>
    <submittedName>
        <fullName evidence="2">Uncharacterized protein</fullName>
    </submittedName>
</protein>
<evidence type="ECO:0000313" key="3">
    <source>
        <dbReference type="Proteomes" id="UP001396334"/>
    </source>
</evidence>
<reference evidence="2 3" key="1">
    <citation type="journal article" date="2024" name="G3 (Bethesda)">
        <title>Genome assembly of Hibiscus sabdariffa L. provides insights into metabolisms of medicinal natural products.</title>
        <authorList>
            <person name="Kim T."/>
        </authorList>
    </citation>
    <scope>NUCLEOTIDE SEQUENCE [LARGE SCALE GENOMIC DNA]</scope>
    <source>
        <strain evidence="2">TK-2024</strain>
        <tissue evidence="2">Old leaves</tissue>
    </source>
</reference>
<dbReference type="EMBL" id="JBBPBN010000016">
    <property type="protein sequence ID" value="KAK9020401.1"/>
    <property type="molecule type" value="Genomic_DNA"/>
</dbReference>
<proteinExistence type="predicted"/>